<protein>
    <submittedName>
        <fullName evidence="2">Uncharacterized protein</fullName>
    </submittedName>
</protein>
<evidence type="ECO:0000313" key="2">
    <source>
        <dbReference type="Ensembl" id="ENSCPIP00010005951.1"/>
    </source>
</evidence>
<keyword evidence="1" id="KW-0812">Transmembrane</keyword>
<name>A0A8C3LBC8_CHRPC</name>
<feature type="transmembrane region" description="Helical" evidence="1">
    <location>
        <begin position="20"/>
        <end position="45"/>
    </location>
</feature>
<reference evidence="2" key="2">
    <citation type="submission" date="2025-09" db="UniProtKB">
        <authorList>
            <consortium name="Ensembl"/>
        </authorList>
    </citation>
    <scope>IDENTIFICATION</scope>
</reference>
<sequence>IFFLFVPGVSASSAIRQPATLAFFALSLVLLTGLVVLLSLFFQIYQDPEEGKKLQAMREALCFERRARNGKCSYCVHKPESSTFKAHWLRAVKPWEK</sequence>
<proteinExistence type="predicted"/>
<keyword evidence="1" id="KW-1133">Transmembrane helix</keyword>
<keyword evidence="1" id="KW-0472">Membrane</keyword>
<organism evidence="2 3">
    <name type="scientific">Chrysolophus pictus</name>
    <name type="common">Golden pheasant</name>
    <name type="synonym">Phasianus pictus</name>
    <dbReference type="NCBI Taxonomy" id="9089"/>
    <lineage>
        <taxon>Eukaryota</taxon>
        <taxon>Metazoa</taxon>
        <taxon>Chordata</taxon>
        <taxon>Craniata</taxon>
        <taxon>Vertebrata</taxon>
        <taxon>Euteleostomi</taxon>
        <taxon>Archelosauria</taxon>
        <taxon>Archosauria</taxon>
        <taxon>Dinosauria</taxon>
        <taxon>Saurischia</taxon>
        <taxon>Theropoda</taxon>
        <taxon>Coelurosauria</taxon>
        <taxon>Aves</taxon>
        <taxon>Neognathae</taxon>
        <taxon>Galloanserae</taxon>
        <taxon>Galliformes</taxon>
        <taxon>Phasianidae</taxon>
        <taxon>Phasianinae</taxon>
        <taxon>Chrysolophus</taxon>
    </lineage>
</organism>
<evidence type="ECO:0000256" key="1">
    <source>
        <dbReference type="SAM" id="Phobius"/>
    </source>
</evidence>
<accession>A0A8C3LBC8</accession>
<dbReference type="AlphaFoldDB" id="A0A8C3LBC8"/>
<dbReference type="Proteomes" id="UP000694543">
    <property type="component" value="Unplaced"/>
</dbReference>
<evidence type="ECO:0000313" key="3">
    <source>
        <dbReference type="Proteomes" id="UP000694543"/>
    </source>
</evidence>
<reference evidence="2" key="1">
    <citation type="submission" date="2025-08" db="UniProtKB">
        <authorList>
            <consortium name="Ensembl"/>
        </authorList>
    </citation>
    <scope>IDENTIFICATION</scope>
</reference>
<keyword evidence="3" id="KW-1185">Reference proteome</keyword>
<dbReference type="Ensembl" id="ENSCPIT00010007022.1">
    <property type="protein sequence ID" value="ENSCPIP00010005951.1"/>
    <property type="gene ID" value="ENSCPIG00010004621.1"/>
</dbReference>